<dbReference type="GO" id="GO:0008652">
    <property type="term" value="P:amino acid biosynthetic process"/>
    <property type="evidence" value="ECO:0007669"/>
    <property type="project" value="UniProtKB-KW"/>
</dbReference>
<protein>
    <recommendedName>
        <fullName evidence="8">3-phosphoshikimate 1-carboxyvinyltransferase</fullName>
        <ecNumber evidence="8">2.5.1.19</ecNumber>
    </recommendedName>
    <alternativeName>
        <fullName evidence="8">5-enolpyruvylshikimate-3-phosphate synthase</fullName>
        <shortName evidence="8">EPSP synthase</shortName>
        <shortName evidence="8">EPSPS</shortName>
    </alternativeName>
</protein>
<dbReference type="InterPro" id="IPR006264">
    <property type="entry name" value="EPSP_synthase"/>
</dbReference>
<dbReference type="GO" id="GO:0009073">
    <property type="term" value="P:aromatic amino acid family biosynthetic process"/>
    <property type="evidence" value="ECO:0007669"/>
    <property type="project" value="UniProtKB-KW"/>
</dbReference>
<gene>
    <name evidence="8 10" type="primary">aroA</name>
    <name evidence="10" type="ORF">C2L71_06165</name>
</gene>
<dbReference type="GO" id="GO:0009423">
    <property type="term" value="P:chorismate biosynthetic process"/>
    <property type="evidence" value="ECO:0007669"/>
    <property type="project" value="UniProtKB-UniRule"/>
</dbReference>
<evidence type="ECO:0000256" key="7">
    <source>
        <dbReference type="ARBA" id="ARBA00044633"/>
    </source>
</evidence>
<evidence type="ECO:0000313" key="11">
    <source>
        <dbReference type="Proteomes" id="UP000236197"/>
    </source>
</evidence>
<dbReference type="PANTHER" id="PTHR21090:SF5">
    <property type="entry name" value="PENTAFUNCTIONAL AROM POLYPEPTIDE"/>
    <property type="match status" value="1"/>
</dbReference>
<dbReference type="InterPro" id="IPR013792">
    <property type="entry name" value="RNA3'P_cycl/enolpyr_Trfase_a/b"/>
</dbReference>
<dbReference type="GO" id="GO:0003866">
    <property type="term" value="F:3-phosphoshikimate 1-carboxyvinyltransferase activity"/>
    <property type="evidence" value="ECO:0007669"/>
    <property type="project" value="UniProtKB-UniRule"/>
</dbReference>
<comment type="subunit">
    <text evidence="8">Monomer.</text>
</comment>
<evidence type="ECO:0000256" key="5">
    <source>
        <dbReference type="ARBA" id="ARBA00022679"/>
    </source>
</evidence>
<dbReference type="OrthoDB" id="9809920at2"/>
<accession>A0A2K2UC43</accession>
<feature type="binding site" evidence="8">
    <location>
        <position position="104"/>
    </location>
    <ligand>
        <name>phosphoenolpyruvate</name>
        <dbReference type="ChEBI" id="CHEBI:58702"/>
    </ligand>
</feature>
<comment type="caution">
    <text evidence="8">Lacks conserved residue(s) required for the propagation of feature annotation.</text>
</comment>
<comment type="function">
    <text evidence="8">Catalyzes the transfer of the enolpyruvyl moiety of phosphoenolpyruvate (PEP) to the 5-hydroxyl of shikimate-3-phosphate (S3P) to produce enolpyruvyl shikimate-3-phosphate and inorganic phosphate.</text>
</comment>
<dbReference type="SUPFAM" id="SSF55205">
    <property type="entry name" value="EPT/RTPC-like"/>
    <property type="match status" value="1"/>
</dbReference>
<evidence type="ECO:0000256" key="2">
    <source>
        <dbReference type="ARBA" id="ARBA00009948"/>
    </source>
</evidence>
<evidence type="ECO:0000256" key="8">
    <source>
        <dbReference type="HAMAP-Rule" id="MF_00210"/>
    </source>
</evidence>
<sequence>MSHEAIHTVVNPLPAPLHGSASVPGDKSISHRAVLFAAMAEGTSRLSGVLDSEDVRSSIRAVSQLGAEVSLEKQPDGSLAGGITGWGSRGPKQPDGAIDCGNSGTTARLLMGVLAPWDVQAELAGDESLTRRPMRRITAPLMKMGARFLPEGRETLPLTICGSPRLRAITYDAPMASAQLKTAVLLAGVYADGTTTLNEPAPSRNHTELMLPEFGVTTTAAERTASVTGPARLTACEVRVPGDPSSAAFLVCAAVLKPDSSIQVENVSLNTARIGFTRTLERMGAEVSVRHMGAEGKEPFGLISACYTSNLHGCEVPAEKIAAIVDEVPVLALVAAHARGVTVFREVGELRVKETDRLAAIVEGLEVLGVDAWIDGNDLYVEGQPGLHTPEGALFDSKMDHRLAMTWALAGLCGTAPVQVAHFDSVKISYPRFLSDIERLAR</sequence>
<dbReference type="AlphaFoldDB" id="A0A2K2UC43"/>
<reference evidence="11" key="1">
    <citation type="submission" date="2018-01" db="EMBL/GenBank/DDBJ databases">
        <title>Rubneribacter badeniensis gen. nov., sp. nov., and Colonibacter rubneri, gen. nov., sp. nov., WGS of new members of the Eggerthellaceae.</title>
        <authorList>
            <person name="Danylec N."/>
            <person name="Stoll D.A."/>
            <person name="Doetsch A."/>
            <person name="Kulling S.E."/>
            <person name="Huch M."/>
        </authorList>
    </citation>
    <scope>NUCLEOTIDE SEQUENCE [LARGE SCALE GENOMIC DNA]</scope>
    <source>
        <strain evidence="11">ResAG-96</strain>
    </source>
</reference>
<evidence type="ECO:0000256" key="1">
    <source>
        <dbReference type="ARBA" id="ARBA00004811"/>
    </source>
</evidence>
<feature type="binding site" evidence="8">
    <location>
        <position position="353"/>
    </location>
    <ligand>
        <name>3-phosphoshikimate</name>
        <dbReference type="ChEBI" id="CHEBI:145989"/>
    </ligand>
</feature>
<comment type="catalytic activity">
    <reaction evidence="7">
        <text>3-phosphoshikimate + phosphoenolpyruvate = 5-O-(1-carboxyvinyl)-3-phosphoshikimate + phosphate</text>
        <dbReference type="Rhea" id="RHEA:21256"/>
        <dbReference type="ChEBI" id="CHEBI:43474"/>
        <dbReference type="ChEBI" id="CHEBI:57701"/>
        <dbReference type="ChEBI" id="CHEBI:58702"/>
        <dbReference type="ChEBI" id="CHEBI:145989"/>
        <dbReference type="EC" id="2.5.1.19"/>
    </reaction>
    <physiologicalReaction direction="left-to-right" evidence="7">
        <dbReference type="Rhea" id="RHEA:21257"/>
    </physiologicalReaction>
</comment>
<dbReference type="HAMAP" id="MF_00210">
    <property type="entry name" value="EPSP_synth"/>
    <property type="match status" value="1"/>
</dbReference>
<evidence type="ECO:0000256" key="4">
    <source>
        <dbReference type="ARBA" id="ARBA00022605"/>
    </source>
</evidence>
<dbReference type="PROSITE" id="PS00885">
    <property type="entry name" value="EPSP_SYNTHASE_2"/>
    <property type="match status" value="1"/>
</dbReference>
<name>A0A2K2UC43_9ACTN</name>
<keyword evidence="4 8" id="KW-0028">Amino-acid biosynthesis</keyword>
<dbReference type="InterPro" id="IPR023193">
    <property type="entry name" value="EPSP_synthase_CS"/>
</dbReference>
<keyword evidence="6 8" id="KW-0057">Aromatic amino acid biosynthesis</keyword>
<proteinExistence type="inferred from homology"/>
<dbReference type="RefSeq" id="WP_103264909.1">
    <property type="nucleotide sequence ID" value="NZ_CABMLE010000005.1"/>
</dbReference>
<evidence type="ECO:0000256" key="6">
    <source>
        <dbReference type="ARBA" id="ARBA00023141"/>
    </source>
</evidence>
<comment type="pathway">
    <text evidence="1 8">Metabolic intermediate biosynthesis; chorismate biosynthesis; chorismate from D-erythrose 4-phosphate and phosphoenolpyruvate: step 6/7.</text>
</comment>
<keyword evidence="11" id="KW-1185">Reference proteome</keyword>
<dbReference type="UniPathway" id="UPA00053">
    <property type="reaction ID" value="UER00089"/>
</dbReference>
<dbReference type="GO" id="GO:0005737">
    <property type="term" value="C:cytoplasm"/>
    <property type="evidence" value="ECO:0007669"/>
    <property type="project" value="UniProtKB-SubCell"/>
</dbReference>
<dbReference type="FunFam" id="3.65.10.10:FF:000005">
    <property type="entry name" value="3-phosphoshikimate 1-carboxyvinyltransferase"/>
    <property type="match status" value="1"/>
</dbReference>
<dbReference type="InterPro" id="IPR001986">
    <property type="entry name" value="Enolpyruvate_Tfrase_dom"/>
</dbReference>
<feature type="active site" description="Proton acceptor" evidence="8">
    <location>
        <position position="326"/>
    </location>
</feature>
<comment type="similarity">
    <text evidence="2 8">Belongs to the EPSP synthase family.</text>
</comment>
<feature type="binding site" evidence="8">
    <location>
        <position position="27"/>
    </location>
    <ligand>
        <name>3-phosphoshikimate</name>
        <dbReference type="ChEBI" id="CHEBI:145989"/>
    </ligand>
</feature>
<organism evidence="10 11">
    <name type="scientific">Enteroscipio rubneri</name>
    <dbReference type="NCBI Taxonomy" id="2070686"/>
    <lineage>
        <taxon>Bacteria</taxon>
        <taxon>Bacillati</taxon>
        <taxon>Actinomycetota</taxon>
        <taxon>Coriobacteriia</taxon>
        <taxon>Eggerthellales</taxon>
        <taxon>Eggerthellaceae</taxon>
        <taxon>Enteroscipio</taxon>
    </lineage>
</organism>
<dbReference type="PANTHER" id="PTHR21090">
    <property type="entry name" value="AROM/DEHYDROQUINATE SYNTHASE"/>
    <property type="match status" value="1"/>
</dbReference>
<keyword evidence="3 8" id="KW-0963">Cytoplasm</keyword>
<feature type="domain" description="Enolpyruvate transferase" evidence="9">
    <location>
        <begin position="15"/>
        <end position="435"/>
    </location>
</feature>
<dbReference type="Pfam" id="PF00275">
    <property type="entry name" value="EPSP_synthase"/>
    <property type="match status" value="1"/>
</dbReference>
<comment type="caution">
    <text evidence="10">The sequence shown here is derived from an EMBL/GenBank/DDBJ whole genome shotgun (WGS) entry which is preliminary data.</text>
</comment>
<dbReference type="CDD" id="cd01556">
    <property type="entry name" value="EPSP_synthase"/>
    <property type="match status" value="1"/>
</dbReference>
<feature type="binding site" evidence="8">
    <location>
        <position position="27"/>
    </location>
    <ligand>
        <name>phosphoenolpyruvate</name>
        <dbReference type="ChEBI" id="CHEBI:58702"/>
    </ligand>
</feature>
<dbReference type="Gene3D" id="3.65.10.10">
    <property type="entry name" value="Enolpyruvate transferase domain"/>
    <property type="match status" value="2"/>
</dbReference>
<feature type="binding site" evidence="8">
    <location>
        <position position="357"/>
    </location>
    <ligand>
        <name>phosphoenolpyruvate</name>
        <dbReference type="ChEBI" id="CHEBI:58702"/>
    </ligand>
</feature>
<dbReference type="Proteomes" id="UP000236197">
    <property type="component" value="Unassembled WGS sequence"/>
</dbReference>
<dbReference type="PROSITE" id="PS00104">
    <property type="entry name" value="EPSP_SYNTHASE_1"/>
    <property type="match status" value="1"/>
</dbReference>
<feature type="binding site" evidence="8">
    <location>
        <position position="179"/>
    </location>
    <ligand>
        <name>phosphoenolpyruvate</name>
        <dbReference type="ChEBI" id="CHEBI:58702"/>
    </ligand>
</feature>
<dbReference type="EMBL" id="PPEK01000005">
    <property type="protein sequence ID" value="PNV67854.1"/>
    <property type="molecule type" value="Genomic_DNA"/>
</dbReference>
<evidence type="ECO:0000256" key="3">
    <source>
        <dbReference type="ARBA" id="ARBA00022490"/>
    </source>
</evidence>
<dbReference type="InterPro" id="IPR036968">
    <property type="entry name" value="Enolpyruvate_Tfrase_sf"/>
</dbReference>
<feature type="binding site" evidence="8">
    <location>
        <position position="28"/>
    </location>
    <ligand>
        <name>3-phosphoshikimate</name>
        <dbReference type="ChEBI" id="CHEBI:145989"/>
    </ligand>
</feature>
<feature type="binding site" evidence="8">
    <location>
        <position position="177"/>
    </location>
    <ligand>
        <name>3-phosphoshikimate</name>
        <dbReference type="ChEBI" id="CHEBI:145989"/>
    </ligand>
</feature>
<feature type="binding site" evidence="8">
    <location>
        <position position="326"/>
    </location>
    <ligand>
        <name>3-phosphoshikimate</name>
        <dbReference type="ChEBI" id="CHEBI:145989"/>
    </ligand>
</feature>
<dbReference type="EC" id="2.5.1.19" evidence="8"/>
<feature type="binding site" evidence="8">
    <location>
        <position position="179"/>
    </location>
    <ligand>
        <name>3-phosphoshikimate</name>
        <dbReference type="ChEBI" id="CHEBI:145989"/>
    </ligand>
</feature>
<keyword evidence="5 8" id="KW-0808">Transferase</keyword>
<evidence type="ECO:0000259" key="9">
    <source>
        <dbReference type="Pfam" id="PF00275"/>
    </source>
</evidence>
<evidence type="ECO:0000313" key="10">
    <source>
        <dbReference type="EMBL" id="PNV67854.1"/>
    </source>
</evidence>
<dbReference type="NCBIfam" id="TIGR01356">
    <property type="entry name" value="aroA"/>
    <property type="match status" value="1"/>
</dbReference>
<feature type="binding site" evidence="8">
    <location>
        <position position="32"/>
    </location>
    <ligand>
        <name>3-phosphoshikimate</name>
        <dbReference type="ChEBI" id="CHEBI:145989"/>
    </ligand>
</feature>
<dbReference type="PIRSF" id="PIRSF000505">
    <property type="entry name" value="EPSPS"/>
    <property type="match status" value="1"/>
</dbReference>
<feature type="binding site" evidence="8">
    <location>
        <position position="402"/>
    </location>
    <ligand>
        <name>phosphoenolpyruvate</name>
        <dbReference type="ChEBI" id="CHEBI:58702"/>
    </ligand>
</feature>
<feature type="binding site" evidence="8">
    <location>
        <position position="132"/>
    </location>
    <ligand>
        <name>phosphoenolpyruvate</name>
        <dbReference type="ChEBI" id="CHEBI:58702"/>
    </ligand>
</feature>
<comment type="subcellular location">
    <subcellularLocation>
        <location evidence="8">Cytoplasm</location>
    </subcellularLocation>
</comment>